<protein>
    <submittedName>
        <fullName evidence="1">Uncharacterized protein</fullName>
    </submittedName>
</protein>
<sequence length="31" mass="3433">MHVQDHQWRLADMRRSGASGLAALAQLATQL</sequence>
<dbReference type="EMBL" id="GBRH01249453">
    <property type="protein sequence ID" value="JAD48442.1"/>
    <property type="molecule type" value="Transcribed_RNA"/>
</dbReference>
<name>A0A0A9AMX4_ARUDO</name>
<accession>A0A0A9AMX4</accession>
<reference evidence="1" key="2">
    <citation type="journal article" date="2015" name="Data Brief">
        <title>Shoot transcriptome of the giant reed, Arundo donax.</title>
        <authorList>
            <person name="Barrero R.A."/>
            <person name="Guerrero F.D."/>
            <person name="Moolhuijzen P."/>
            <person name="Goolsby J.A."/>
            <person name="Tidwell J."/>
            <person name="Bellgard S.E."/>
            <person name="Bellgard M.I."/>
        </authorList>
    </citation>
    <scope>NUCLEOTIDE SEQUENCE</scope>
    <source>
        <tissue evidence="1">Shoot tissue taken approximately 20 cm above the soil surface</tissue>
    </source>
</reference>
<reference evidence="1" key="1">
    <citation type="submission" date="2014-09" db="EMBL/GenBank/DDBJ databases">
        <authorList>
            <person name="Magalhaes I.L.F."/>
            <person name="Oliveira U."/>
            <person name="Santos F.R."/>
            <person name="Vidigal T.H.D.A."/>
            <person name="Brescovit A.D."/>
            <person name="Santos A.J."/>
        </authorList>
    </citation>
    <scope>NUCLEOTIDE SEQUENCE</scope>
    <source>
        <tissue evidence="1">Shoot tissue taken approximately 20 cm above the soil surface</tissue>
    </source>
</reference>
<dbReference type="AlphaFoldDB" id="A0A0A9AMX4"/>
<organism evidence="1">
    <name type="scientific">Arundo donax</name>
    <name type="common">Giant reed</name>
    <name type="synonym">Donax arundinaceus</name>
    <dbReference type="NCBI Taxonomy" id="35708"/>
    <lineage>
        <taxon>Eukaryota</taxon>
        <taxon>Viridiplantae</taxon>
        <taxon>Streptophyta</taxon>
        <taxon>Embryophyta</taxon>
        <taxon>Tracheophyta</taxon>
        <taxon>Spermatophyta</taxon>
        <taxon>Magnoliopsida</taxon>
        <taxon>Liliopsida</taxon>
        <taxon>Poales</taxon>
        <taxon>Poaceae</taxon>
        <taxon>PACMAD clade</taxon>
        <taxon>Arundinoideae</taxon>
        <taxon>Arundineae</taxon>
        <taxon>Arundo</taxon>
    </lineage>
</organism>
<proteinExistence type="predicted"/>
<evidence type="ECO:0000313" key="1">
    <source>
        <dbReference type="EMBL" id="JAD48442.1"/>
    </source>
</evidence>